<dbReference type="SUPFAM" id="SSF50249">
    <property type="entry name" value="Nucleic acid-binding proteins"/>
    <property type="match status" value="1"/>
</dbReference>
<feature type="region of interest" description="Disordered" evidence="4">
    <location>
        <begin position="103"/>
        <end position="136"/>
    </location>
</feature>
<evidence type="ECO:0000256" key="1">
    <source>
        <dbReference type="ARBA" id="ARBA00023125"/>
    </source>
</evidence>
<evidence type="ECO:0000256" key="2">
    <source>
        <dbReference type="PIRNR" id="PIRNR002070"/>
    </source>
</evidence>
<dbReference type="PIRSF" id="PIRSF002070">
    <property type="entry name" value="SSB"/>
    <property type="match status" value="1"/>
</dbReference>
<dbReference type="Gene3D" id="2.40.50.140">
    <property type="entry name" value="Nucleic acid-binding proteins"/>
    <property type="match status" value="1"/>
</dbReference>
<keyword evidence="1 2" id="KW-0238">DNA-binding</keyword>
<dbReference type="AlphaFoldDB" id="A0A0A2M380"/>
<evidence type="ECO:0000256" key="4">
    <source>
        <dbReference type="SAM" id="MobiDB-lite"/>
    </source>
</evidence>
<comment type="caution">
    <text evidence="5">The sequence shown here is derived from an EMBL/GenBank/DDBJ whole genome shotgun (WGS) entry which is preliminary data.</text>
</comment>
<keyword evidence="6" id="KW-1185">Reference proteome</keyword>
<dbReference type="InterPro" id="IPR011344">
    <property type="entry name" value="ssDNA-bd"/>
</dbReference>
<dbReference type="eggNOG" id="COG0629">
    <property type="taxonomic scope" value="Bacteria"/>
</dbReference>
<reference evidence="5 6" key="1">
    <citation type="submission" date="2013-09" db="EMBL/GenBank/DDBJ databases">
        <authorList>
            <person name="Zeng Z."/>
            <person name="Chen C."/>
        </authorList>
    </citation>
    <scope>NUCLEOTIDE SEQUENCE [LARGE SCALE GENOMIC DNA]</scope>
    <source>
        <strain evidence="5 6">WB 3.3-2</strain>
    </source>
</reference>
<dbReference type="OrthoDB" id="1265936at2"/>
<dbReference type="STRING" id="1121895.GCA_000378485_03192"/>
<sequence>MEITGRVTEDAAVNVLNSGSEVVNFSIAINDSYKPKGSSEVKQLTTYINCAYWLNTNTAKVLRKGAVVQVSGRIGVNVYNNAQGEAKGSLTFHTNNLNVIAYAKSGEQHSEAQQAQSPERGQEEGNNNGEHDDLPF</sequence>
<evidence type="ECO:0000313" key="5">
    <source>
        <dbReference type="EMBL" id="KGO85933.1"/>
    </source>
</evidence>
<evidence type="ECO:0000313" key="6">
    <source>
        <dbReference type="Proteomes" id="UP000030152"/>
    </source>
</evidence>
<dbReference type="GO" id="GO:0006260">
    <property type="term" value="P:DNA replication"/>
    <property type="evidence" value="ECO:0007669"/>
    <property type="project" value="InterPro"/>
</dbReference>
<gene>
    <name evidence="5" type="ORF">Q765_13970</name>
</gene>
<organism evidence="5 6">
    <name type="scientific">Flavobacterium rivuli WB 3.3-2 = DSM 21788</name>
    <dbReference type="NCBI Taxonomy" id="1121895"/>
    <lineage>
        <taxon>Bacteria</taxon>
        <taxon>Pseudomonadati</taxon>
        <taxon>Bacteroidota</taxon>
        <taxon>Flavobacteriia</taxon>
        <taxon>Flavobacteriales</taxon>
        <taxon>Flavobacteriaceae</taxon>
        <taxon>Flavobacterium</taxon>
    </lineage>
</organism>
<dbReference type="NCBIfam" id="TIGR00621">
    <property type="entry name" value="ssb"/>
    <property type="match status" value="1"/>
</dbReference>
<evidence type="ECO:0000256" key="3">
    <source>
        <dbReference type="RuleBase" id="RU000524"/>
    </source>
</evidence>
<dbReference type="PROSITE" id="PS50935">
    <property type="entry name" value="SSB"/>
    <property type="match status" value="1"/>
</dbReference>
<dbReference type="Pfam" id="PF00436">
    <property type="entry name" value="SSB"/>
    <property type="match status" value="1"/>
</dbReference>
<protein>
    <recommendedName>
        <fullName evidence="2 3">Single-stranded DNA-binding protein</fullName>
    </recommendedName>
</protein>
<proteinExistence type="predicted"/>
<name>A0A0A2M380_9FLAO</name>
<dbReference type="GO" id="GO:0003697">
    <property type="term" value="F:single-stranded DNA binding"/>
    <property type="evidence" value="ECO:0007669"/>
    <property type="project" value="InterPro"/>
</dbReference>
<dbReference type="Proteomes" id="UP000030152">
    <property type="component" value="Unassembled WGS sequence"/>
</dbReference>
<dbReference type="CDD" id="cd04496">
    <property type="entry name" value="SSB_OBF"/>
    <property type="match status" value="1"/>
</dbReference>
<dbReference type="EMBL" id="JRLX01000015">
    <property type="protein sequence ID" value="KGO85933.1"/>
    <property type="molecule type" value="Genomic_DNA"/>
</dbReference>
<dbReference type="InterPro" id="IPR000424">
    <property type="entry name" value="Primosome_PriB/ssb"/>
</dbReference>
<dbReference type="RefSeq" id="WP_020214357.1">
    <property type="nucleotide sequence ID" value="NZ_JRLX01000015.1"/>
</dbReference>
<accession>A0A0A2M380</accession>
<dbReference type="InterPro" id="IPR012340">
    <property type="entry name" value="NA-bd_OB-fold"/>
</dbReference>